<evidence type="ECO:0000256" key="1">
    <source>
        <dbReference type="ARBA" id="ARBA00001107"/>
    </source>
</evidence>
<accession>A0ABP8TP81</accession>
<dbReference type="SUPFAM" id="SSF54197">
    <property type="entry name" value="HIT-like"/>
    <property type="match status" value="2"/>
</dbReference>
<evidence type="ECO:0000256" key="4">
    <source>
        <dbReference type="ARBA" id="ARBA00010951"/>
    </source>
</evidence>
<dbReference type="RefSeq" id="WP_345360979.1">
    <property type="nucleotide sequence ID" value="NZ_BAABHJ010000022.1"/>
</dbReference>
<dbReference type="InterPro" id="IPR019779">
    <property type="entry name" value="GalP_UDPtransf1_His-AS"/>
</dbReference>
<dbReference type="EC" id="2.7.7.12" evidence="5 13"/>
<evidence type="ECO:0000256" key="13">
    <source>
        <dbReference type="NCBIfam" id="TIGR00209"/>
    </source>
</evidence>
<comment type="similarity">
    <text evidence="4 14">Belongs to the galactose-1-phosphate uridylyltransferase type 1 family.</text>
</comment>
<comment type="pathway">
    <text evidence="3 14">Carbohydrate metabolism; galactose metabolism.</text>
</comment>
<evidence type="ECO:0000313" key="18">
    <source>
        <dbReference type="Proteomes" id="UP001500212"/>
    </source>
</evidence>
<dbReference type="GO" id="GO:0016779">
    <property type="term" value="F:nucleotidyltransferase activity"/>
    <property type="evidence" value="ECO:0007669"/>
    <property type="project" value="UniProtKB-KW"/>
</dbReference>
<dbReference type="Proteomes" id="UP001500212">
    <property type="component" value="Unassembled WGS sequence"/>
</dbReference>
<evidence type="ECO:0000256" key="12">
    <source>
        <dbReference type="ARBA" id="ARBA00023277"/>
    </source>
</evidence>
<dbReference type="PIRSF" id="PIRSF000808">
    <property type="entry name" value="GalT"/>
    <property type="match status" value="1"/>
</dbReference>
<evidence type="ECO:0000256" key="2">
    <source>
        <dbReference type="ARBA" id="ARBA00001947"/>
    </source>
</evidence>
<keyword evidence="8 14" id="KW-0548">Nucleotidyltransferase</keyword>
<evidence type="ECO:0000256" key="5">
    <source>
        <dbReference type="ARBA" id="ARBA00012384"/>
    </source>
</evidence>
<dbReference type="InterPro" id="IPR036265">
    <property type="entry name" value="HIT-like_sf"/>
</dbReference>
<evidence type="ECO:0000259" key="16">
    <source>
        <dbReference type="Pfam" id="PF02744"/>
    </source>
</evidence>
<dbReference type="Pfam" id="PF01087">
    <property type="entry name" value="GalP_UDP_transf"/>
    <property type="match status" value="1"/>
</dbReference>
<dbReference type="PANTHER" id="PTHR11943">
    <property type="entry name" value="GALACTOSE-1-PHOSPHATE URIDYLYLTRANSFERASE"/>
    <property type="match status" value="1"/>
</dbReference>
<evidence type="ECO:0000256" key="8">
    <source>
        <dbReference type="ARBA" id="ARBA00022695"/>
    </source>
</evidence>
<reference evidence="18" key="1">
    <citation type="journal article" date="2019" name="Int. J. Syst. Evol. Microbiol.">
        <title>The Global Catalogue of Microorganisms (GCM) 10K type strain sequencing project: providing services to taxonomists for standard genome sequencing and annotation.</title>
        <authorList>
            <consortium name="The Broad Institute Genomics Platform"/>
            <consortium name="The Broad Institute Genome Sequencing Center for Infectious Disease"/>
            <person name="Wu L."/>
            <person name="Ma J."/>
        </authorList>
    </citation>
    <scope>NUCLEOTIDE SEQUENCE [LARGE SCALE GENOMIC DNA]</scope>
    <source>
        <strain evidence="18">JCM 17938</strain>
    </source>
</reference>
<dbReference type="InterPro" id="IPR001937">
    <property type="entry name" value="GalP_UDPtransf1"/>
</dbReference>
<gene>
    <name evidence="17" type="primary">galT_1</name>
    <name evidence="17" type="ORF">GCM10023195_56760</name>
</gene>
<comment type="catalytic activity">
    <reaction evidence="1 14">
        <text>alpha-D-galactose 1-phosphate + UDP-alpha-D-glucose = alpha-D-glucose 1-phosphate + UDP-alpha-D-galactose</text>
        <dbReference type="Rhea" id="RHEA:13989"/>
        <dbReference type="ChEBI" id="CHEBI:58336"/>
        <dbReference type="ChEBI" id="CHEBI:58601"/>
        <dbReference type="ChEBI" id="CHEBI:58885"/>
        <dbReference type="ChEBI" id="CHEBI:66914"/>
        <dbReference type="EC" id="2.7.7.12"/>
    </reaction>
</comment>
<evidence type="ECO:0000259" key="15">
    <source>
        <dbReference type="Pfam" id="PF01087"/>
    </source>
</evidence>
<comment type="caution">
    <text evidence="17">The sequence shown here is derived from an EMBL/GenBank/DDBJ whole genome shotgun (WGS) entry which is preliminary data.</text>
</comment>
<proteinExistence type="inferred from homology"/>
<dbReference type="PANTHER" id="PTHR11943:SF1">
    <property type="entry name" value="GALACTOSE-1-PHOSPHATE URIDYLYLTRANSFERASE"/>
    <property type="match status" value="1"/>
</dbReference>
<sequence>MTERRYDPTRGEWVTFATHRQNRTFLPPADQCPLCPTAPGGPPTEIPRASYELVTFDNRFPSFTAHPPEPSVAGDALTPVEPAVGHAEVVVFTGDHDATLAELPVTRLRALVDVWADRTTVLGRRPEIGYVFPFENKGEEIGVTLHHPHGQIYGYPDIPPIPAQEISAARRYRELHGSCVWCDVVIREEGSERLVVTGDAFAAYVPFWARFPYQVYISARRHAPALPSLTAPERDDLARVLKQVLVAYDGLFGFSMPYVMAVHQEPAVPGHAAVTHLHLELSPPYRTATRRKYLAGSELAAGAYVTDLAPERTAAALRDVLARSAADDGHGEDRPAA</sequence>
<evidence type="ECO:0000256" key="3">
    <source>
        <dbReference type="ARBA" id="ARBA00004947"/>
    </source>
</evidence>
<evidence type="ECO:0000256" key="7">
    <source>
        <dbReference type="ARBA" id="ARBA00022679"/>
    </source>
</evidence>
<organism evidence="17 18">
    <name type="scientific">Actinoallomurus liliacearum</name>
    <dbReference type="NCBI Taxonomy" id="1080073"/>
    <lineage>
        <taxon>Bacteria</taxon>
        <taxon>Bacillati</taxon>
        <taxon>Actinomycetota</taxon>
        <taxon>Actinomycetes</taxon>
        <taxon>Streptosporangiales</taxon>
        <taxon>Thermomonosporaceae</taxon>
        <taxon>Actinoallomurus</taxon>
    </lineage>
</organism>
<evidence type="ECO:0000256" key="11">
    <source>
        <dbReference type="ARBA" id="ARBA00023144"/>
    </source>
</evidence>
<dbReference type="Gene3D" id="3.30.428.10">
    <property type="entry name" value="HIT-like"/>
    <property type="match status" value="2"/>
</dbReference>
<evidence type="ECO:0000256" key="10">
    <source>
        <dbReference type="ARBA" id="ARBA00022833"/>
    </source>
</evidence>
<feature type="domain" description="Galactose-1-phosphate uridyl transferase C-terminal" evidence="16">
    <location>
        <begin position="168"/>
        <end position="320"/>
    </location>
</feature>
<keyword evidence="7 14" id="KW-0808">Transferase</keyword>
<evidence type="ECO:0000256" key="14">
    <source>
        <dbReference type="RuleBase" id="RU000506"/>
    </source>
</evidence>
<evidence type="ECO:0000256" key="9">
    <source>
        <dbReference type="ARBA" id="ARBA00022723"/>
    </source>
</evidence>
<keyword evidence="10" id="KW-0862">Zinc</keyword>
<protein>
    <recommendedName>
        <fullName evidence="6 13">Galactose-1-phosphate uridylyltransferase</fullName>
        <ecNumber evidence="5 13">2.7.7.12</ecNumber>
    </recommendedName>
</protein>
<dbReference type="InterPro" id="IPR005850">
    <property type="entry name" value="GalP_Utransf_C"/>
</dbReference>
<dbReference type="Pfam" id="PF02744">
    <property type="entry name" value="GalP_UDP_tr_C"/>
    <property type="match status" value="1"/>
</dbReference>
<keyword evidence="18" id="KW-1185">Reference proteome</keyword>
<dbReference type="NCBIfam" id="TIGR00209">
    <property type="entry name" value="galT_1"/>
    <property type="match status" value="1"/>
</dbReference>
<evidence type="ECO:0000256" key="6">
    <source>
        <dbReference type="ARBA" id="ARBA00016340"/>
    </source>
</evidence>
<dbReference type="EMBL" id="BAABHJ010000022">
    <property type="protein sequence ID" value="GAA4613148.1"/>
    <property type="molecule type" value="Genomic_DNA"/>
</dbReference>
<dbReference type="InterPro" id="IPR005849">
    <property type="entry name" value="GalP_Utransf_N"/>
</dbReference>
<dbReference type="PROSITE" id="PS00117">
    <property type="entry name" value="GAL_P_UDP_TRANSF_I"/>
    <property type="match status" value="1"/>
</dbReference>
<keyword evidence="9 14" id="KW-0479">Metal-binding</keyword>
<keyword evidence="11 14" id="KW-0299">Galactose metabolism</keyword>
<keyword evidence="12 14" id="KW-0119">Carbohydrate metabolism</keyword>
<feature type="domain" description="Galactose-1-phosphate uridyl transferase N-terminal" evidence="15">
    <location>
        <begin position="2"/>
        <end position="159"/>
    </location>
</feature>
<name>A0ABP8TP81_9ACTN</name>
<evidence type="ECO:0000313" key="17">
    <source>
        <dbReference type="EMBL" id="GAA4613148.1"/>
    </source>
</evidence>
<comment type="cofactor">
    <cofactor evidence="2">
        <name>Zn(2+)</name>
        <dbReference type="ChEBI" id="CHEBI:29105"/>
    </cofactor>
</comment>